<dbReference type="STRING" id="436017.A4RXS5"/>
<dbReference type="Proteomes" id="UP000001568">
    <property type="component" value="Chromosome 5"/>
</dbReference>
<sequence length="192" mass="20771">MSIARAIQHLDRYAQKDLRALTARVLEPALRALPEAFENDSEDALALREAFDANERECARVSSSAKDVFAFAASSGASGETLVAMLIERGASAALASACGGAWASKGEEALKRVKSTPFGAPKIMTDVQWELSLPLTGSEQELLGSLDIELSEPTPSGVMKRETFNCEFDRAGLVDFFRDVEKIQTQIDALM</sequence>
<reference evidence="1 2" key="1">
    <citation type="journal article" date="2007" name="Proc. Natl. Acad. Sci. U.S.A.">
        <title>The tiny eukaryote Ostreococcus provides genomic insights into the paradox of plankton speciation.</title>
        <authorList>
            <person name="Palenik B."/>
            <person name="Grimwood J."/>
            <person name="Aerts A."/>
            <person name="Rouze P."/>
            <person name="Salamov A."/>
            <person name="Putnam N."/>
            <person name="Dupont C."/>
            <person name="Jorgensen R."/>
            <person name="Derelle E."/>
            <person name="Rombauts S."/>
            <person name="Zhou K."/>
            <person name="Otillar R."/>
            <person name="Merchant S.S."/>
            <person name="Podell S."/>
            <person name="Gaasterland T."/>
            <person name="Napoli C."/>
            <person name="Gendler K."/>
            <person name="Manuell A."/>
            <person name="Tai V."/>
            <person name="Vallon O."/>
            <person name="Piganeau G."/>
            <person name="Jancek S."/>
            <person name="Heijde M."/>
            <person name="Jabbari K."/>
            <person name="Bowler C."/>
            <person name="Lohr M."/>
            <person name="Robbens S."/>
            <person name="Werner G."/>
            <person name="Dubchak I."/>
            <person name="Pazour G.J."/>
            <person name="Ren Q."/>
            <person name="Paulsen I."/>
            <person name="Delwiche C."/>
            <person name="Schmutz J."/>
            <person name="Rokhsar D."/>
            <person name="Van de Peer Y."/>
            <person name="Moreau H."/>
            <person name="Grigoriev I.V."/>
        </authorList>
    </citation>
    <scope>NUCLEOTIDE SEQUENCE [LARGE SCALE GENOMIC DNA]</scope>
    <source>
        <strain evidence="1 2">CCE9901</strain>
    </source>
</reference>
<keyword evidence="2" id="KW-1185">Reference proteome</keyword>
<evidence type="ECO:0000313" key="2">
    <source>
        <dbReference type="Proteomes" id="UP000001568"/>
    </source>
</evidence>
<evidence type="ECO:0008006" key="3">
    <source>
        <dbReference type="Google" id="ProtNLM"/>
    </source>
</evidence>
<organism evidence="1 2">
    <name type="scientific">Ostreococcus lucimarinus (strain CCE9901)</name>
    <dbReference type="NCBI Taxonomy" id="436017"/>
    <lineage>
        <taxon>Eukaryota</taxon>
        <taxon>Viridiplantae</taxon>
        <taxon>Chlorophyta</taxon>
        <taxon>Mamiellophyceae</taxon>
        <taxon>Mamiellales</taxon>
        <taxon>Bathycoccaceae</taxon>
        <taxon>Ostreococcus</taxon>
    </lineage>
</organism>
<protein>
    <recommendedName>
        <fullName evidence="3">COMM domain-containing protein</fullName>
    </recommendedName>
</protein>
<dbReference type="AlphaFoldDB" id="A4RXS5"/>
<evidence type="ECO:0000313" key="1">
    <source>
        <dbReference type="EMBL" id="ABO96100.1"/>
    </source>
</evidence>
<dbReference type="OMA" id="RTIFMCA"/>
<dbReference type="RefSeq" id="XP_001417807.1">
    <property type="nucleotide sequence ID" value="XM_001417770.1"/>
</dbReference>
<accession>A4RXS5</accession>
<dbReference type="KEGG" id="olu:OSTLU_31797"/>
<dbReference type="PANTHER" id="PTHR12333">
    <property type="entry name" value="COMM DOMAIN CONTAINING PROTEIN 10"/>
    <property type="match status" value="1"/>
</dbReference>
<dbReference type="Gramene" id="ABO96100">
    <property type="protein sequence ID" value="ABO96100"/>
    <property type="gene ID" value="OSTLU_31797"/>
</dbReference>
<dbReference type="InterPro" id="IPR037361">
    <property type="entry name" value="COMMD10"/>
</dbReference>
<name>A4RXS5_OSTLU</name>
<gene>
    <name evidence="1" type="ORF">OSTLU_31797</name>
</gene>
<dbReference type="EMBL" id="CP000585">
    <property type="protein sequence ID" value="ABO96100.1"/>
    <property type="molecule type" value="Genomic_DNA"/>
</dbReference>
<dbReference type="HOGENOM" id="CLU_1429823_0_0_1"/>
<proteinExistence type="predicted"/>
<dbReference type="OrthoDB" id="77522at2759"/>
<dbReference type="PANTHER" id="PTHR12333:SF0">
    <property type="entry name" value="COMM DOMAIN-CONTAINING PROTEIN 10"/>
    <property type="match status" value="1"/>
</dbReference>
<dbReference type="GeneID" id="5002120"/>